<name>A0A0L1KHU7_9SPHN</name>
<dbReference type="PANTHER" id="PTHR33567">
    <property type="entry name" value="CHROMATE ION TRANSPORTER (EUROFUNG)"/>
    <property type="match status" value="1"/>
</dbReference>
<feature type="transmembrane region" description="Helical" evidence="7">
    <location>
        <begin position="120"/>
        <end position="141"/>
    </location>
</feature>
<comment type="similarity">
    <text evidence="2">Belongs to the chromate ion transporter (CHR) (TC 2.A.51) family.</text>
</comment>
<feature type="transmembrane region" description="Helical" evidence="7">
    <location>
        <begin position="91"/>
        <end position="114"/>
    </location>
</feature>
<sequence>MNSPANSGSVEQTPIPFSDGVRVWARIAALSFGGPAGQIAVMHRILVDEKRWIGENRFLHALNYCMLLPGPEAMQLATYIGWLLHGVRGGLVAGCLFVLPGFLSIMALSVLYASFQEASFVQAIFFGIKAAVLAIVIEALLRIGKRALKTWPMYLIAAAAFVAIFAFDAPFPLIIAAAALVGFLGGHFDPARFLVIRARETTEEGESEPEAVLHTGGMAKAQPTWRGAVRTALTWGSIWAAPIIALILLVGPNHVFTELAVFFSKLAVVTFGGAYAVLAYMAQEAVQTHGWLAPGEMLDGLGMAETTPGPLIQVVQFVGFMGGYREADMLGPVASGIAASVIVTWVTFVPCFLWIFLGAPFIEKLRGVKLLTAALSAVTAAVVGVILNLAIWFALHVAFARLDEVRGYGARLLVPDFATIDVASVVIAAAALIAMLRFKIGMLLVLFVSALIGSLYYLAMMAGT</sequence>
<dbReference type="AlphaFoldDB" id="A0A0L1KHU7"/>
<dbReference type="RefSeq" id="WP_083437214.1">
    <property type="nucleotide sequence ID" value="NZ_JYNE01000002.1"/>
</dbReference>
<feature type="transmembrane region" description="Helical" evidence="7">
    <location>
        <begin position="153"/>
        <end position="184"/>
    </location>
</feature>
<dbReference type="GO" id="GO:0005886">
    <property type="term" value="C:plasma membrane"/>
    <property type="evidence" value="ECO:0007669"/>
    <property type="project" value="UniProtKB-SubCell"/>
</dbReference>
<keyword evidence="6 7" id="KW-0472">Membrane</keyword>
<evidence type="ECO:0000256" key="5">
    <source>
        <dbReference type="ARBA" id="ARBA00022989"/>
    </source>
</evidence>
<dbReference type="PATRIC" id="fig|1306953.7.peg.466"/>
<evidence type="ECO:0000256" key="2">
    <source>
        <dbReference type="ARBA" id="ARBA00005262"/>
    </source>
</evidence>
<dbReference type="InterPro" id="IPR014047">
    <property type="entry name" value="Chr_Tranpt_l_chain"/>
</dbReference>
<dbReference type="NCBIfam" id="TIGR00937">
    <property type="entry name" value="2A51"/>
    <property type="match status" value="1"/>
</dbReference>
<keyword evidence="3" id="KW-1003">Cell membrane</keyword>
<evidence type="ECO:0000256" key="1">
    <source>
        <dbReference type="ARBA" id="ARBA00004651"/>
    </source>
</evidence>
<feature type="transmembrane region" description="Helical" evidence="7">
    <location>
        <begin position="443"/>
        <end position="462"/>
    </location>
</feature>
<feature type="transmembrane region" description="Helical" evidence="7">
    <location>
        <begin position="262"/>
        <end position="282"/>
    </location>
</feature>
<dbReference type="PIRSF" id="PIRSF004810">
    <property type="entry name" value="ChrA"/>
    <property type="match status" value="1"/>
</dbReference>
<dbReference type="PANTHER" id="PTHR33567:SF3">
    <property type="entry name" value="CHROMATE ION TRANSPORTER (EUROFUNG)"/>
    <property type="match status" value="1"/>
</dbReference>
<evidence type="ECO:0000313" key="8">
    <source>
        <dbReference type="EMBL" id="KNH03588.1"/>
    </source>
</evidence>
<proteinExistence type="inferred from homology"/>
<evidence type="ECO:0000256" key="4">
    <source>
        <dbReference type="ARBA" id="ARBA00022692"/>
    </source>
</evidence>
<protein>
    <submittedName>
        <fullName evidence="8">Chromate transport protein ChrA</fullName>
    </submittedName>
</protein>
<feature type="transmembrane region" description="Helical" evidence="7">
    <location>
        <begin position="232"/>
        <end position="250"/>
    </location>
</feature>
<evidence type="ECO:0000256" key="3">
    <source>
        <dbReference type="ARBA" id="ARBA00022475"/>
    </source>
</evidence>
<dbReference type="GO" id="GO:0015109">
    <property type="term" value="F:chromate transmembrane transporter activity"/>
    <property type="evidence" value="ECO:0007669"/>
    <property type="project" value="InterPro"/>
</dbReference>
<comment type="subcellular location">
    <subcellularLocation>
        <location evidence="1">Cell membrane</location>
        <topology evidence="1">Multi-pass membrane protein</topology>
    </subcellularLocation>
</comment>
<comment type="caution">
    <text evidence="8">The sequence shown here is derived from an EMBL/GenBank/DDBJ whole genome shotgun (WGS) entry which is preliminary data.</text>
</comment>
<keyword evidence="4 7" id="KW-0812">Transmembrane</keyword>
<keyword evidence="5 7" id="KW-1133">Transmembrane helix</keyword>
<feature type="transmembrane region" description="Helical" evidence="7">
    <location>
        <begin position="337"/>
        <end position="358"/>
    </location>
</feature>
<dbReference type="Pfam" id="PF02417">
    <property type="entry name" value="Chromate_transp"/>
    <property type="match status" value="2"/>
</dbReference>
<gene>
    <name evidence="8" type="ORF">J121_462</name>
</gene>
<reference evidence="8" key="1">
    <citation type="submission" date="2015-02" db="EMBL/GenBank/DDBJ databases">
        <authorList>
            <person name="Chooi Y.-H."/>
        </authorList>
    </citation>
    <scope>NUCLEOTIDE SEQUENCE [LARGE SCALE GENOMIC DNA]</scope>
    <source>
        <strain evidence="8">LAMA 915</strain>
    </source>
</reference>
<feature type="transmembrane region" description="Helical" evidence="7">
    <location>
        <begin position="370"/>
        <end position="397"/>
    </location>
</feature>
<feature type="transmembrane region" description="Helical" evidence="7">
    <location>
        <begin position="417"/>
        <end position="436"/>
    </location>
</feature>
<dbReference type="EMBL" id="JYNE01000002">
    <property type="protein sequence ID" value="KNH03588.1"/>
    <property type="molecule type" value="Genomic_DNA"/>
</dbReference>
<evidence type="ECO:0000313" key="9">
    <source>
        <dbReference type="Proteomes" id="UP000037446"/>
    </source>
</evidence>
<organism evidence="8 9">
    <name type="scientific">Qipengyuania citrea LAMA 915</name>
    <dbReference type="NCBI Taxonomy" id="1306953"/>
    <lineage>
        <taxon>Bacteria</taxon>
        <taxon>Pseudomonadati</taxon>
        <taxon>Pseudomonadota</taxon>
        <taxon>Alphaproteobacteria</taxon>
        <taxon>Sphingomonadales</taxon>
        <taxon>Erythrobacteraceae</taxon>
        <taxon>Qipengyuania</taxon>
    </lineage>
</organism>
<dbReference type="Proteomes" id="UP000037446">
    <property type="component" value="Unassembled WGS sequence"/>
</dbReference>
<accession>A0A0L1KHU7</accession>
<dbReference type="InterPro" id="IPR003370">
    <property type="entry name" value="Chromate_transpt"/>
</dbReference>
<evidence type="ECO:0000256" key="6">
    <source>
        <dbReference type="ARBA" id="ARBA00023136"/>
    </source>
</evidence>
<evidence type="ECO:0000256" key="7">
    <source>
        <dbReference type="SAM" id="Phobius"/>
    </source>
</evidence>